<keyword evidence="4" id="KW-1185">Reference proteome</keyword>
<feature type="domain" description="Enoyl reductase (ER)" evidence="2">
    <location>
        <begin position="13"/>
        <end position="305"/>
    </location>
</feature>
<comment type="caution">
    <text evidence="3">The sequence shown here is derived from an EMBL/GenBank/DDBJ whole genome shotgun (WGS) entry which is preliminary data.</text>
</comment>
<dbReference type="PANTHER" id="PTHR44154:SF1">
    <property type="entry name" value="QUINONE OXIDOREDUCTASE"/>
    <property type="match status" value="1"/>
</dbReference>
<dbReference type="SUPFAM" id="SSF50129">
    <property type="entry name" value="GroES-like"/>
    <property type="match status" value="1"/>
</dbReference>
<reference evidence="3 4" key="1">
    <citation type="submission" date="2018-04" db="EMBL/GenBank/DDBJ databases">
        <title>The genome sequence of Caulobacter sp. 736.</title>
        <authorList>
            <person name="Gao J."/>
            <person name="Sun J."/>
        </authorList>
    </citation>
    <scope>NUCLEOTIDE SEQUENCE [LARGE SCALE GENOMIC DNA]</scope>
    <source>
        <strain evidence="3 4">736</strain>
    </source>
</reference>
<dbReference type="AlphaFoldDB" id="A0A2T9IYT3"/>
<evidence type="ECO:0000313" key="4">
    <source>
        <dbReference type="Proteomes" id="UP000244913"/>
    </source>
</evidence>
<dbReference type="PANTHER" id="PTHR44154">
    <property type="entry name" value="QUINONE OXIDOREDUCTASE"/>
    <property type="match status" value="1"/>
</dbReference>
<organism evidence="3 4">
    <name type="scientific">Caulobacter radicis</name>
    <dbReference type="NCBI Taxonomy" id="2172650"/>
    <lineage>
        <taxon>Bacteria</taxon>
        <taxon>Pseudomonadati</taxon>
        <taxon>Pseudomonadota</taxon>
        <taxon>Alphaproteobacteria</taxon>
        <taxon>Caulobacterales</taxon>
        <taxon>Caulobacteraceae</taxon>
        <taxon>Caulobacter</taxon>
    </lineage>
</organism>
<dbReference type="RefSeq" id="WP_116569769.1">
    <property type="nucleotide sequence ID" value="NZ_QDKP01000063.1"/>
</dbReference>
<dbReference type="Gene3D" id="3.40.50.720">
    <property type="entry name" value="NAD(P)-binding Rossmann-like Domain"/>
    <property type="match status" value="1"/>
</dbReference>
<evidence type="ECO:0000256" key="1">
    <source>
        <dbReference type="ARBA" id="ARBA00022857"/>
    </source>
</evidence>
<evidence type="ECO:0000313" key="3">
    <source>
        <dbReference type="EMBL" id="PVM72364.1"/>
    </source>
</evidence>
<dbReference type="InterPro" id="IPR020843">
    <property type="entry name" value="ER"/>
</dbReference>
<dbReference type="GO" id="GO:0016491">
    <property type="term" value="F:oxidoreductase activity"/>
    <property type="evidence" value="ECO:0007669"/>
    <property type="project" value="InterPro"/>
</dbReference>
<accession>A0A2T9IYT3</accession>
<gene>
    <name evidence="3" type="ORF">DDF65_22585</name>
</gene>
<proteinExistence type="predicted"/>
<dbReference type="Pfam" id="PF13602">
    <property type="entry name" value="ADH_zinc_N_2"/>
    <property type="match status" value="1"/>
</dbReference>
<dbReference type="InterPro" id="IPR036291">
    <property type="entry name" value="NAD(P)-bd_dom_sf"/>
</dbReference>
<name>A0A2T9IYT3_9CAUL</name>
<dbReference type="Proteomes" id="UP000244913">
    <property type="component" value="Unassembled WGS sequence"/>
</dbReference>
<dbReference type="InterPro" id="IPR011032">
    <property type="entry name" value="GroES-like_sf"/>
</dbReference>
<protein>
    <recommendedName>
        <fullName evidence="2">Enoyl reductase (ER) domain-containing protein</fullName>
    </recommendedName>
</protein>
<dbReference type="EMBL" id="QDKP01000063">
    <property type="protein sequence ID" value="PVM72364.1"/>
    <property type="molecule type" value="Genomic_DNA"/>
</dbReference>
<evidence type="ECO:0000259" key="2">
    <source>
        <dbReference type="SMART" id="SM00829"/>
    </source>
</evidence>
<dbReference type="InterPro" id="IPR051603">
    <property type="entry name" value="Zinc-ADH_QOR/CCCR"/>
</dbReference>
<dbReference type="Gene3D" id="3.90.180.10">
    <property type="entry name" value="Medium-chain alcohol dehydrogenases, catalytic domain"/>
    <property type="match status" value="1"/>
</dbReference>
<keyword evidence="1" id="KW-0521">NADP</keyword>
<sequence length="308" mass="32143">MKTMRAVRPAPDGQGVRLQTVALPQTGPEEVLVELGASAIDPLESLETVSERTLGRDFAGVVISDGEWAGKEVWGSGNGFGVDRDGAQADYVSVPTSWLSEKPPSLGMGPAAAVGAPFIAAWAALAAARLQPGETVLILGASTPLGRATALLARVRKVKVIGADMVALAPASDAYIDLRVQGLSAEVRALTDDQGVEVVIDTLGGALFSPSLGALARDGRYILLAGQRGACTSFDLSRFHSHRHRLIAVDPSQLSGIEIAEILDQLRALFDASLLAPPPSETWPLDQAPAAYAAAQHGGWPRHVLTAP</sequence>
<dbReference type="SUPFAM" id="SSF51735">
    <property type="entry name" value="NAD(P)-binding Rossmann-fold domains"/>
    <property type="match status" value="1"/>
</dbReference>
<dbReference type="SMART" id="SM00829">
    <property type="entry name" value="PKS_ER"/>
    <property type="match status" value="1"/>
</dbReference>